<evidence type="ECO:0000313" key="1">
    <source>
        <dbReference type="EMBL" id="SFV72172.1"/>
    </source>
</evidence>
<dbReference type="AlphaFoldDB" id="A0A1K1LBS6"/>
<dbReference type="OrthoDB" id="5471527at2"/>
<dbReference type="RefSeq" id="WP_072332098.1">
    <property type="nucleotide sequence ID" value="NZ_CALJDE010000051.1"/>
</dbReference>
<dbReference type="EMBL" id="LT630450">
    <property type="protein sequence ID" value="SFV72172.1"/>
    <property type="molecule type" value="Genomic_DNA"/>
</dbReference>
<keyword evidence="2" id="KW-1185">Reference proteome</keyword>
<gene>
    <name evidence="1" type="ORF">DESPIGER_0279</name>
</gene>
<dbReference type="KEGG" id="dpg:DESPIGER_0279"/>
<dbReference type="Proteomes" id="UP000186323">
    <property type="component" value="Chromosome I"/>
</dbReference>
<proteinExistence type="predicted"/>
<accession>A0A1K1LBS6</accession>
<reference evidence="2" key="1">
    <citation type="submission" date="2016-10" db="EMBL/GenBank/DDBJ databases">
        <authorList>
            <person name="Wegmann U."/>
        </authorList>
    </citation>
    <scope>NUCLEOTIDE SEQUENCE [LARGE SCALE GENOMIC DNA]</scope>
</reference>
<name>A0A1K1LBS6_9BACT</name>
<sequence length="111" mass="12302">MAYDIRLMKLVTGEMVIGKYDAEKDCLNEVASLQSIPTQQGMQMMLLPYGYPFEPNFTGTLEGRHFLYRYADTPKELQDKYIEACTNLTVAGGLGKLSFGPSVQPGSGLIK</sequence>
<evidence type="ECO:0000313" key="2">
    <source>
        <dbReference type="Proteomes" id="UP000186323"/>
    </source>
</evidence>
<protein>
    <submittedName>
        <fullName evidence="1">Uncharacterized protein</fullName>
    </submittedName>
</protein>
<organism evidence="1 2">
    <name type="scientific">Desulfovibrio piger</name>
    <dbReference type="NCBI Taxonomy" id="901"/>
    <lineage>
        <taxon>Bacteria</taxon>
        <taxon>Pseudomonadati</taxon>
        <taxon>Thermodesulfobacteriota</taxon>
        <taxon>Desulfovibrionia</taxon>
        <taxon>Desulfovibrionales</taxon>
        <taxon>Desulfovibrionaceae</taxon>
        <taxon>Desulfovibrio</taxon>
    </lineage>
</organism>